<name>A0A0F8YEN7_9ZZZZ</name>
<accession>A0A0F8YEN7</accession>
<proteinExistence type="predicted"/>
<gene>
    <name evidence="1" type="ORF">LCGC14_3103070</name>
</gene>
<feature type="non-terminal residue" evidence="1">
    <location>
        <position position="89"/>
    </location>
</feature>
<organism evidence="1">
    <name type="scientific">marine sediment metagenome</name>
    <dbReference type="NCBI Taxonomy" id="412755"/>
    <lineage>
        <taxon>unclassified sequences</taxon>
        <taxon>metagenomes</taxon>
        <taxon>ecological metagenomes</taxon>
    </lineage>
</organism>
<dbReference type="AlphaFoldDB" id="A0A0F8YEN7"/>
<evidence type="ECO:0000313" key="1">
    <source>
        <dbReference type="EMBL" id="KKK52619.1"/>
    </source>
</evidence>
<comment type="caution">
    <text evidence="1">The sequence shown here is derived from an EMBL/GenBank/DDBJ whole genome shotgun (WGS) entry which is preliminary data.</text>
</comment>
<reference evidence="1" key="1">
    <citation type="journal article" date="2015" name="Nature">
        <title>Complex archaea that bridge the gap between prokaryotes and eukaryotes.</title>
        <authorList>
            <person name="Spang A."/>
            <person name="Saw J.H."/>
            <person name="Jorgensen S.L."/>
            <person name="Zaremba-Niedzwiedzka K."/>
            <person name="Martijn J."/>
            <person name="Lind A.E."/>
            <person name="van Eijk R."/>
            <person name="Schleper C."/>
            <person name="Guy L."/>
            <person name="Ettema T.J."/>
        </authorList>
    </citation>
    <scope>NUCLEOTIDE SEQUENCE</scope>
</reference>
<dbReference type="EMBL" id="LAZR01066930">
    <property type="protein sequence ID" value="KKK52619.1"/>
    <property type="molecule type" value="Genomic_DNA"/>
</dbReference>
<sequence length="89" mass="9909">MNIGQPGIIKELKEDAVQIINNNFQRIFSWINDSGQWIAPTLLNSWVNYAATYDTTGYMKDGFGFVHLKGLVKSGVAGTIFTLPVGYRP</sequence>
<protein>
    <submittedName>
        <fullName evidence="1">Uncharacterized protein</fullName>
    </submittedName>
</protein>